<comment type="caution">
    <text evidence="1">The sequence shown here is derived from an EMBL/GenBank/DDBJ whole genome shotgun (WGS) entry which is preliminary data.</text>
</comment>
<dbReference type="EMBL" id="JBFXLS010000459">
    <property type="protein sequence ID" value="KAL2809554.1"/>
    <property type="molecule type" value="Genomic_DNA"/>
</dbReference>
<name>A0ABR4H280_9EURO</name>
<organism evidence="1 2">
    <name type="scientific">Aspergillus cavernicola</name>
    <dbReference type="NCBI Taxonomy" id="176166"/>
    <lineage>
        <taxon>Eukaryota</taxon>
        <taxon>Fungi</taxon>
        <taxon>Dikarya</taxon>
        <taxon>Ascomycota</taxon>
        <taxon>Pezizomycotina</taxon>
        <taxon>Eurotiomycetes</taxon>
        <taxon>Eurotiomycetidae</taxon>
        <taxon>Eurotiales</taxon>
        <taxon>Aspergillaceae</taxon>
        <taxon>Aspergillus</taxon>
        <taxon>Aspergillus subgen. Nidulantes</taxon>
    </lineage>
</organism>
<accession>A0ABR4H280</accession>
<evidence type="ECO:0000313" key="2">
    <source>
        <dbReference type="Proteomes" id="UP001610335"/>
    </source>
</evidence>
<dbReference type="Proteomes" id="UP001610335">
    <property type="component" value="Unassembled WGS sequence"/>
</dbReference>
<reference evidence="1 2" key="1">
    <citation type="submission" date="2024-07" db="EMBL/GenBank/DDBJ databases">
        <title>Section-level genome sequencing and comparative genomics of Aspergillus sections Usti and Cavernicolus.</title>
        <authorList>
            <consortium name="Lawrence Berkeley National Laboratory"/>
            <person name="Nybo J.L."/>
            <person name="Vesth T.C."/>
            <person name="Theobald S."/>
            <person name="Frisvad J.C."/>
            <person name="Larsen T.O."/>
            <person name="Kjaerboelling I."/>
            <person name="Rothschild-Mancinelli K."/>
            <person name="Lyhne E.K."/>
            <person name="Kogle M.E."/>
            <person name="Barry K."/>
            <person name="Clum A."/>
            <person name="Na H."/>
            <person name="Ledsgaard L."/>
            <person name="Lin J."/>
            <person name="Lipzen A."/>
            <person name="Kuo A."/>
            <person name="Riley R."/>
            <person name="Mondo S."/>
            <person name="LaButti K."/>
            <person name="Haridas S."/>
            <person name="Pangalinan J."/>
            <person name="Salamov A.A."/>
            <person name="Simmons B.A."/>
            <person name="Magnuson J.K."/>
            <person name="Chen J."/>
            <person name="Drula E."/>
            <person name="Henrissat B."/>
            <person name="Wiebenga A."/>
            <person name="Lubbers R.J."/>
            <person name="Gomes A.C."/>
            <person name="Makela M.R."/>
            <person name="Stajich J."/>
            <person name="Grigoriev I.V."/>
            <person name="Mortensen U.H."/>
            <person name="De vries R.P."/>
            <person name="Baker S.E."/>
            <person name="Andersen M.R."/>
        </authorList>
    </citation>
    <scope>NUCLEOTIDE SEQUENCE [LARGE SCALE GENOMIC DNA]</scope>
    <source>
        <strain evidence="1 2">CBS 600.67</strain>
    </source>
</reference>
<protein>
    <submittedName>
        <fullName evidence="1">Uncharacterized protein</fullName>
    </submittedName>
</protein>
<keyword evidence="2" id="KW-1185">Reference proteome</keyword>
<sequence>MRLQEEGHKPVEDRSMQITDIILNLEASMKAKYRTMLQEKDNEIARLLHVHGEYGIVGPEEEKSELDSEDDAV</sequence>
<evidence type="ECO:0000313" key="1">
    <source>
        <dbReference type="EMBL" id="KAL2809554.1"/>
    </source>
</evidence>
<proteinExistence type="predicted"/>
<gene>
    <name evidence="1" type="ORF">BDW59DRAFT_155660</name>
</gene>